<evidence type="ECO:0000256" key="6">
    <source>
        <dbReference type="ARBA" id="ARBA00023136"/>
    </source>
</evidence>
<dbReference type="Proteomes" id="UP000179935">
    <property type="component" value="Unassembled WGS sequence"/>
</dbReference>
<accession>A0A1S2P3L6</accession>
<sequence>MTTRTRTDSTNRPVRPGWALALVAVCAFLTSLDVMVVVTALPTMRTELNASLADLEWTINAYNLAFACLMLTGAALGDRFGRLKVYVFGLALFTLASVLAAVAGNVEVLILARVLQGVAAGIAIPVSLTLLGDAYPPERRGWAMGIWGSVSGLAVAAGPMVGGFITEGLNWHWIFWLNVPFGAAGTMLSAVLLRESYGTAPKIDLVGLLLASFGLLGLVWAAVRAPGVGWGSGDVLLSLAVGVLLLILFVAWERRTAHPLLPMRLFGNRGFTVSNISAFFQHFALIGALFILSQLFQVGFGHGPLGTGLRLLAWTAMPMIVAPLAGGLADKHGNRPFMVGGLLLQAVGLAWIADVASPGTGYGALVVPLILGGVGIAMCLPTTINMVFGSVAPEDMGIASGSNSAMREVGGVFGVAFLSLVFAANGSYDNAASAIDGFRAALVLGAVSSAVGVVAALFAPGKSHPPMDAAPAAIQKNPETV</sequence>
<dbReference type="SUPFAM" id="SSF103473">
    <property type="entry name" value="MFS general substrate transporter"/>
    <property type="match status" value="1"/>
</dbReference>
<evidence type="ECO:0000256" key="3">
    <source>
        <dbReference type="ARBA" id="ARBA00022475"/>
    </source>
</evidence>
<evidence type="ECO:0000256" key="1">
    <source>
        <dbReference type="ARBA" id="ARBA00004651"/>
    </source>
</evidence>
<feature type="transmembrane region" description="Helical" evidence="8">
    <location>
        <begin position="235"/>
        <end position="252"/>
    </location>
</feature>
<dbReference type="CDD" id="cd17321">
    <property type="entry name" value="MFS_MMR_MDR_like"/>
    <property type="match status" value="1"/>
</dbReference>
<reference evidence="10 11" key="1">
    <citation type="submission" date="2016-10" db="EMBL/GenBank/DDBJ databases">
        <title>Genome sequence of Streptomyces sp. MUSC 93.</title>
        <authorList>
            <person name="Lee L.-H."/>
            <person name="Ser H.-L."/>
            <person name="Law J.W.-F."/>
        </authorList>
    </citation>
    <scope>NUCLEOTIDE SEQUENCE [LARGE SCALE GENOMIC DNA]</scope>
    <source>
        <strain evidence="10 11">MUSC 93</strain>
    </source>
</reference>
<evidence type="ECO:0000313" key="11">
    <source>
        <dbReference type="Proteomes" id="UP000179935"/>
    </source>
</evidence>
<feature type="domain" description="Major facilitator superfamily (MFS) profile" evidence="9">
    <location>
        <begin position="19"/>
        <end position="464"/>
    </location>
</feature>
<dbReference type="InterPro" id="IPR036259">
    <property type="entry name" value="MFS_trans_sf"/>
</dbReference>
<dbReference type="PROSITE" id="PS50850">
    <property type="entry name" value="MFS"/>
    <property type="match status" value="1"/>
</dbReference>
<keyword evidence="3" id="KW-1003">Cell membrane</keyword>
<keyword evidence="6 8" id="KW-0472">Membrane</keyword>
<feature type="transmembrane region" description="Helical" evidence="8">
    <location>
        <begin position="409"/>
        <end position="428"/>
    </location>
</feature>
<dbReference type="GO" id="GO:0005886">
    <property type="term" value="C:plasma membrane"/>
    <property type="evidence" value="ECO:0007669"/>
    <property type="project" value="UniProtKB-SubCell"/>
</dbReference>
<dbReference type="PANTHER" id="PTHR42718:SF42">
    <property type="entry name" value="EXPORT PROTEIN"/>
    <property type="match status" value="1"/>
</dbReference>
<feature type="transmembrane region" description="Helical" evidence="8">
    <location>
        <begin position="171"/>
        <end position="193"/>
    </location>
</feature>
<keyword evidence="5 8" id="KW-1133">Transmembrane helix</keyword>
<feature type="transmembrane region" description="Helical" evidence="8">
    <location>
        <begin position="110"/>
        <end position="132"/>
    </location>
</feature>
<keyword evidence="2" id="KW-0813">Transport</keyword>
<dbReference type="PANTHER" id="PTHR42718">
    <property type="entry name" value="MAJOR FACILITATOR SUPERFAMILY MULTIDRUG TRANSPORTER MFSC"/>
    <property type="match status" value="1"/>
</dbReference>
<evidence type="ECO:0000256" key="5">
    <source>
        <dbReference type="ARBA" id="ARBA00022989"/>
    </source>
</evidence>
<evidence type="ECO:0000256" key="4">
    <source>
        <dbReference type="ARBA" id="ARBA00022692"/>
    </source>
</evidence>
<dbReference type="Gene3D" id="1.20.1250.20">
    <property type="entry name" value="MFS general substrate transporter like domains"/>
    <property type="match status" value="1"/>
</dbReference>
<dbReference type="GO" id="GO:0022857">
    <property type="term" value="F:transmembrane transporter activity"/>
    <property type="evidence" value="ECO:0007669"/>
    <property type="project" value="InterPro"/>
</dbReference>
<organism evidence="10 11">
    <name type="scientific">Streptomyces colonosanans</name>
    <dbReference type="NCBI Taxonomy" id="1428652"/>
    <lineage>
        <taxon>Bacteria</taxon>
        <taxon>Bacillati</taxon>
        <taxon>Actinomycetota</taxon>
        <taxon>Actinomycetes</taxon>
        <taxon>Kitasatosporales</taxon>
        <taxon>Streptomycetaceae</taxon>
        <taxon>Streptomyces</taxon>
    </lineage>
</organism>
<gene>
    <name evidence="10" type="ORF">BIV24_22925</name>
</gene>
<dbReference type="NCBIfam" id="TIGR00711">
    <property type="entry name" value="efflux_EmrB"/>
    <property type="match status" value="1"/>
</dbReference>
<dbReference type="GO" id="GO:0046677">
    <property type="term" value="P:response to antibiotic"/>
    <property type="evidence" value="ECO:0007669"/>
    <property type="project" value="UniProtKB-KW"/>
</dbReference>
<feature type="transmembrane region" description="Helical" evidence="8">
    <location>
        <begin position="61"/>
        <end position="78"/>
    </location>
</feature>
<evidence type="ECO:0000256" key="8">
    <source>
        <dbReference type="SAM" id="Phobius"/>
    </source>
</evidence>
<feature type="transmembrane region" description="Helical" evidence="8">
    <location>
        <begin position="311"/>
        <end position="329"/>
    </location>
</feature>
<name>A0A1S2P3L6_9ACTN</name>
<feature type="transmembrane region" description="Helical" evidence="8">
    <location>
        <begin position="144"/>
        <end position="165"/>
    </location>
</feature>
<dbReference type="EMBL" id="MLYP01000058">
    <property type="protein sequence ID" value="OIJ88409.1"/>
    <property type="molecule type" value="Genomic_DNA"/>
</dbReference>
<comment type="subcellular location">
    <subcellularLocation>
        <location evidence="1">Cell membrane</location>
        <topology evidence="1">Multi-pass membrane protein</topology>
    </subcellularLocation>
</comment>
<dbReference type="PRINTS" id="PR01036">
    <property type="entry name" value="TCRTETB"/>
</dbReference>
<dbReference type="STRING" id="1428652.BIV24_22925"/>
<dbReference type="InterPro" id="IPR004638">
    <property type="entry name" value="EmrB-like"/>
</dbReference>
<dbReference type="Gene3D" id="1.20.1720.10">
    <property type="entry name" value="Multidrug resistance protein D"/>
    <property type="match status" value="1"/>
</dbReference>
<proteinExistence type="predicted"/>
<evidence type="ECO:0000256" key="7">
    <source>
        <dbReference type="ARBA" id="ARBA00023251"/>
    </source>
</evidence>
<dbReference type="InterPro" id="IPR020846">
    <property type="entry name" value="MFS_dom"/>
</dbReference>
<feature type="transmembrane region" description="Helical" evidence="8">
    <location>
        <begin position="85"/>
        <end position="104"/>
    </location>
</feature>
<feature type="transmembrane region" description="Helical" evidence="8">
    <location>
        <begin position="336"/>
        <end position="353"/>
    </location>
</feature>
<evidence type="ECO:0000259" key="9">
    <source>
        <dbReference type="PROSITE" id="PS50850"/>
    </source>
</evidence>
<feature type="transmembrane region" description="Helical" evidence="8">
    <location>
        <begin position="440"/>
        <end position="459"/>
    </location>
</feature>
<dbReference type="AlphaFoldDB" id="A0A1S2P3L6"/>
<feature type="transmembrane region" description="Helical" evidence="8">
    <location>
        <begin position="205"/>
        <end position="223"/>
    </location>
</feature>
<feature type="transmembrane region" description="Helical" evidence="8">
    <location>
        <begin position="20"/>
        <end position="41"/>
    </location>
</feature>
<dbReference type="InterPro" id="IPR011701">
    <property type="entry name" value="MFS"/>
</dbReference>
<keyword evidence="4 8" id="KW-0812">Transmembrane</keyword>
<keyword evidence="7" id="KW-0046">Antibiotic resistance</keyword>
<evidence type="ECO:0000313" key="10">
    <source>
        <dbReference type="EMBL" id="OIJ88409.1"/>
    </source>
</evidence>
<dbReference type="RefSeq" id="WP_071368272.1">
    <property type="nucleotide sequence ID" value="NZ_MLYP01000058.1"/>
</dbReference>
<protein>
    <submittedName>
        <fullName evidence="10">MFS transporter</fullName>
    </submittedName>
</protein>
<feature type="transmembrane region" description="Helical" evidence="8">
    <location>
        <begin position="365"/>
        <end position="388"/>
    </location>
</feature>
<evidence type="ECO:0000256" key="2">
    <source>
        <dbReference type="ARBA" id="ARBA00022448"/>
    </source>
</evidence>
<dbReference type="Pfam" id="PF07690">
    <property type="entry name" value="MFS_1"/>
    <property type="match status" value="2"/>
</dbReference>
<comment type="caution">
    <text evidence="10">The sequence shown here is derived from an EMBL/GenBank/DDBJ whole genome shotgun (WGS) entry which is preliminary data.</text>
</comment>
<feature type="transmembrane region" description="Helical" evidence="8">
    <location>
        <begin position="273"/>
        <end position="291"/>
    </location>
</feature>
<keyword evidence="11" id="KW-1185">Reference proteome</keyword>